<organism evidence="2 3">
    <name type="scientific">Mycolicibacterium austroafricanum</name>
    <name type="common">Mycobacterium austroafricanum</name>
    <dbReference type="NCBI Taxonomy" id="39687"/>
    <lineage>
        <taxon>Bacteria</taxon>
        <taxon>Bacillati</taxon>
        <taxon>Actinomycetota</taxon>
        <taxon>Actinomycetes</taxon>
        <taxon>Mycobacteriales</taxon>
        <taxon>Mycobacteriaceae</taxon>
        <taxon>Mycolicibacterium</taxon>
    </lineage>
</organism>
<evidence type="ECO:0000313" key="3">
    <source>
        <dbReference type="Proteomes" id="UP001172687"/>
    </source>
</evidence>
<dbReference type="RefSeq" id="WP_208676055.1">
    <property type="nucleotide sequence ID" value="NZ_CP070380.1"/>
</dbReference>
<name>A0ABT8HCR3_MYCAO</name>
<evidence type="ECO:0000313" key="2">
    <source>
        <dbReference type="EMBL" id="MDN4518553.1"/>
    </source>
</evidence>
<keyword evidence="3" id="KW-1185">Reference proteome</keyword>
<keyword evidence="1" id="KW-0472">Membrane</keyword>
<dbReference type="Proteomes" id="UP001172687">
    <property type="component" value="Unassembled WGS sequence"/>
</dbReference>
<feature type="transmembrane region" description="Helical" evidence="1">
    <location>
        <begin position="6"/>
        <end position="26"/>
    </location>
</feature>
<keyword evidence="1" id="KW-1133">Transmembrane helix</keyword>
<sequence>MTTRRLIGPVTSMAAVGVVGVGLWLVNVSQTPAPHAQIAETSVAPVVAAPPVPAPSALPAPQGFPAQAEYVAEIPVQGRVLNVEITVDGQNAKAYACDNAGIETWLSGPAVDGAVRLTDTTGANRLNGQLRNGSIVGTLWVGERSWEFEAAQIGGDYEN</sequence>
<dbReference type="EMBL" id="JAUHTC010000044">
    <property type="protein sequence ID" value="MDN4518553.1"/>
    <property type="molecule type" value="Genomic_DNA"/>
</dbReference>
<gene>
    <name evidence="2" type="ORF">QYF68_12075</name>
</gene>
<evidence type="ECO:0000256" key="1">
    <source>
        <dbReference type="SAM" id="Phobius"/>
    </source>
</evidence>
<comment type="caution">
    <text evidence="2">The sequence shown here is derived from an EMBL/GenBank/DDBJ whole genome shotgun (WGS) entry which is preliminary data.</text>
</comment>
<keyword evidence="1" id="KW-0812">Transmembrane</keyword>
<proteinExistence type="predicted"/>
<reference evidence="2" key="1">
    <citation type="submission" date="2023-07" db="EMBL/GenBank/DDBJ databases">
        <title>Degradation of tert-butanol by M. austroafricanum TBA100.</title>
        <authorList>
            <person name="Helbich S."/>
            <person name="Vainshtein Y."/>
        </authorList>
    </citation>
    <scope>NUCLEOTIDE SEQUENCE</scope>
    <source>
        <strain evidence="2">TBA100</strain>
    </source>
</reference>
<protein>
    <submittedName>
        <fullName evidence="2">Uncharacterized protein</fullName>
    </submittedName>
</protein>
<accession>A0ABT8HCR3</accession>